<dbReference type="InterPro" id="IPR010127">
    <property type="entry name" value="Phasin_subfam-1"/>
</dbReference>
<dbReference type="OrthoDB" id="7270762at2"/>
<comment type="caution">
    <text evidence="2">The sequence shown here is derived from an EMBL/GenBank/DDBJ whole genome shotgun (WGS) entry which is preliminary data.</text>
</comment>
<sequence>MSATKAKTAAAETAASTIENATDASVKSFEKSLSAVREGIEKATKGMETSQAKIKEGVEKAMKTSEEFLAFSQGNMEAFVKASQIYAAGFQDISKNVAASSKASIEDSVAFGKSLMGVKSVKEAFDLQTGYAKASIEKAVAESNKFADASVKLAEEAIAPLTARITMAVETFGKAR</sequence>
<dbReference type="RefSeq" id="WP_048879283.1">
    <property type="nucleotide sequence ID" value="NZ_BANC01000060.1"/>
</dbReference>
<proteinExistence type="predicted"/>
<dbReference type="NCBIfam" id="TIGR01841">
    <property type="entry name" value="phasin"/>
    <property type="match status" value="1"/>
</dbReference>
<keyword evidence="3" id="KW-1185">Reference proteome</keyword>
<protein>
    <submittedName>
        <fullName evidence="2">Transcriptional regulator polyhydroxyalkanoate biosynthesis</fullName>
    </submittedName>
</protein>
<reference evidence="2 3" key="1">
    <citation type="submission" date="2012-11" db="EMBL/GenBank/DDBJ databases">
        <title>Whole genome sequence of Acidocella aminolytica 101 = DSM 11237.</title>
        <authorList>
            <person name="Azuma Y."/>
            <person name="Higashiura N."/>
            <person name="Hirakawa H."/>
            <person name="Matsushita K."/>
        </authorList>
    </citation>
    <scope>NUCLEOTIDE SEQUENCE [LARGE SCALE GENOMIC DNA]</scope>
    <source>
        <strain evidence="3">101 / DSM 11237</strain>
    </source>
</reference>
<name>A0A0D6PJ88_9PROT</name>
<dbReference type="AlphaFoldDB" id="A0A0D6PJ88"/>
<dbReference type="Proteomes" id="UP000032668">
    <property type="component" value="Unassembled WGS sequence"/>
</dbReference>
<evidence type="ECO:0000313" key="3">
    <source>
        <dbReference type="Proteomes" id="UP000032668"/>
    </source>
</evidence>
<dbReference type="EMBL" id="BANC01000060">
    <property type="protein sequence ID" value="GAN80889.1"/>
    <property type="molecule type" value="Genomic_DNA"/>
</dbReference>
<accession>A0A0D6PJ88</accession>
<evidence type="ECO:0000313" key="2">
    <source>
        <dbReference type="EMBL" id="GAN80889.1"/>
    </source>
</evidence>
<dbReference type="Pfam" id="PF09361">
    <property type="entry name" value="Phasin_2"/>
    <property type="match status" value="1"/>
</dbReference>
<gene>
    <name evidence="2" type="ORF">Aam_061_008</name>
</gene>
<dbReference type="InterPro" id="IPR018968">
    <property type="entry name" value="Phasin"/>
</dbReference>
<dbReference type="STRING" id="1120923.SAMN02746095_02178"/>
<feature type="domain" description="Phasin" evidence="1">
    <location>
        <begin position="66"/>
        <end position="165"/>
    </location>
</feature>
<organism evidence="2 3">
    <name type="scientific">Acidocella aminolytica 101 = DSM 11237</name>
    <dbReference type="NCBI Taxonomy" id="1120923"/>
    <lineage>
        <taxon>Bacteria</taxon>
        <taxon>Pseudomonadati</taxon>
        <taxon>Pseudomonadota</taxon>
        <taxon>Alphaproteobacteria</taxon>
        <taxon>Acetobacterales</taxon>
        <taxon>Acidocellaceae</taxon>
        <taxon>Acidocella</taxon>
    </lineage>
</organism>
<evidence type="ECO:0000259" key="1">
    <source>
        <dbReference type="Pfam" id="PF09361"/>
    </source>
</evidence>